<feature type="transmembrane region" description="Helical" evidence="5">
    <location>
        <begin position="53"/>
        <end position="77"/>
    </location>
</feature>
<dbReference type="OrthoDB" id="29004at2157"/>
<dbReference type="eggNOG" id="arCOG05519">
    <property type="taxonomic scope" value="Archaea"/>
</dbReference>
<keyword evidence="7" id="KW-1185">Reference proteome</keyword>
<dbReference type="PATRIC" id="fig|768679.9.peg.575"/>
<keyword evidence="4 5" id="KW-0472">Membrane</keyword>
<evidence type="ECO:0000313" key="6">
    <source>
        <dbReference type="EMBL" id="CCC81225.1"/>
    </source>
</evidence>
<evidence type="ECO:0000256" key="1">
    <source>
        <dbReference type="ARBA" id="ARBA00004141"/>
    </source>
</evidence>
<organism evidence="6 7">
    <name type="scientific">Thermoproteus tenax (strain ATCC 35583 / DSM 2078 / JCM 9277 / NBRC 100435 / Kra 1)</name>
    <dbReference type="NCBI Taxonomy" id="768679"/>
    <lineage>
        <taxon>Archaea</taxon>
        <taxon>Thermoproteota</taxon>
        <taxon>Thermoprotei</taxon>
        <taxon>Thermoproteales</taxon>
        <taxon>Thermoproteaceae</taxon>
        <taxon>Thermoproteus</taxon>
    </lineage>
</organism>
<feature type="transmembrane region" description="Helical" evidence="5">
    <location>
        <begin position="6"/>
        <end position="21"/>
    </location>
</feature>
<proteinExistence type="predicted"/>
<sequence length="97" mass="10098">MIASIAVGIVLAAVGMYGLAASRNLVRLLISVEVVVVGTIIALAPAFQAAPSVGLWALVLLISMAAGEVAIIGALIYRAYYLTKTTDLDQLRAGREK</sequence>
<keyword evidence="6" id="KW-0560">Oxidoreductase</keyword>
<evidence type="ECO:0000256" key="2">
    <source>
        <dbReference type="ARBA" id="ARBA00022692"/>
    </source>
</evidence>
<feature type="transmembrane region" description="Helical" evidence="5">
    <location>
        <begin position="28"/>
        <end position="47"/>
    </location>
</feature>
<dbReference type="EC" id="1.6.5.3" evidence="6"/>
<evidence type="ECO:0000256" key="4">
    <source>
        <dbReference type="ARBA" id="ARBA00023136"/>
    </source>
</evidence>
<dbReference type="HOGENOM" id="CLU_2340345_0_0_2"/>
<name>G4RNT1_THETK</name>
<dbReference type="GO" id="GO:0016491">
    <property type="term" value="F:oxidoreductase activity"/>
    <property type="evidence" value="ECO:0007669"/>
    <property type="project" value="UniProtKB-KW"/>
</dbReference>
<dbReference type="STRING" id="768679.TTX_0560"/>
<keyword evidence="3 5" id="KW-1133">Transmembrane helix</keyword>
<keyword evidence="2 5" id="KW-0812">Transmembrane</keyword>
<reference evidence="6 7" key="1">
    <citation type="journal article" date="2011" name="PLoS ONE">
        <title>The complete genome sequence of Thermoproteus tenax: a physiologically versatile member of the Crenarchaeota.</title>
        <authorList>
            <person name="Siebers B."/>
            <person name="Zaparty M."/>
            <person name="Raddatz G."/>
            <person name="Tjaden B."/>
            <person name="Albers S.V."/>
            <person name="Bell S.D."/>
            <person name="Blombach F."/>
            <person name="Kletzin A."/>
            <person name="Kyrpides N."/>
            <person name="Lanz C."/>
            <person name="Plagens A."/>
            <person name="Rampp M."/>
            <person name="Rosinus A."/>
            <person name="von Jan M."/>
            <person name="Makarova K.S."/>
            <person name="Klenk H.P."/>
            <person name="Schuster S.C."/>
            <person name="Hensel R."/>
        </authorList>
    </citation>
    <scope>NUCLEOTIDE SEQUENCE [LARGE SCALE GENOMIC DNA]</scope>
    <source>
        <strain evidence="7">ATCC 35583 / DSM 2078 / JCM 9277 / NBRC 100435 / Kra 1</strain>
    </source>
</reference>
<dbReference type="GO" id="GO:0016020">
    <property type="term" value="C:membrane"/>
    <property type="evidence" value="ECO:0007669"/>
    <property type="project" value="UniProtKB-SubCell"/>
</dbReference>
<dbReference type="InterPro" id="IPR039428">
    <property type="entry name" value="NUOK/Mnh_C1-like"/>
</dbReference>
<protein>
    <submittedName>
        <fullName evidence="6">NADH dehydrogenase I chain K</fullName>
        <ecNumber evidence="6">1.6.5.3</ecNumber>
    </submittedName>
</protein>
<dbReference type="PaxDb" id="768679-TTX_0560"/>
<evidence type="ECO:0000256" key="5">
    <source>
        <dbReference type="SAM" id="Phobius"/>
    </source>
</evidence>
<evidence type="ECO:0000256" key="3">
    <source>
        <dbReference type="ARBA" id="ARBA00022989"/>
    </source>
</evidence>
<dbReference type="AlphaFoldDB" id="G4RNT1"/>
<dbReference type="Pfam" id="PF00420">
    <property type="entry name" value="Oxidored_q2"/>
    <property type="match status" value="1"/>
</dbReference>
<dbReference type="RefSeq" id="WP_014126482.1">
    <property type="nucleotide sequence ID" value="NC_016070.1"/>
</dbReference>
<dbReference type="Proteomes" id="UP000002654">
    <property type="component" value="Chromosome"/>
</dbReference>
<comment type="subcellular location">
    <subcellularLocation>
        <location evidence="1">Membrane</location>
        <topology evidence="1">Multi-pass membrane protein</topology>
    </subcellularLocation>
</comment>
<dbReference type="Gene3D" id="1.10.287.3510">
    <property type="match status" value="1"/>
</dbReference>
<dbReference type="EMBL" id="FN869859">
    <property type="protein sequence ID" value="CCC81225.1"/>
    <property type="molecule type" value="Genomic_DNA"/>
</dbReference>
<accession>G4RNT1</accession>
<dbReference type="KEGG" id="ttn:TTX_0560"/>
<dbReference type="GeneID" id="11263561"/>
<gene>
    <name evidence="6" type="primary">nuoK</name>
    <name evidence="6" type="ordered locus">TTX_0560</name>
</gene>
<evidence type="ECO:0000313" key="7">
    <source>
        <dbReference type="Proteomes" id="UP000002654"/>
    </source>
</evidence>